<protein>
    <submittedName>
        <fullName evidence="2">Uncharacterized protein</fullName>
    </submittedName>
</protein>
<gene>
    <name evidence="2" type="ORF">APLA_LOCUS14581</name>
</gene>
<reference evidence="2 3" key="1">
    <citation type="submission" date="2020-04" db="EMBL/GenBank/DDBJ databases">
        <authorList>
            <person name="Wallbank WR R."/>
            <person name="Pardo Diaz C."/>
            <person name="Kozak K."/>
            <person name="Martin S."/>
            <person name="Jiggins C."/>
            <person name="Moest M."/>
            <person name="Warren A I."/>
            <person name="Byers J.R.P. K."/>
            <person name="Montejo-Kovacevich G."/>
            <person name="Yen C E."/>
        </authorList>
    </citation>
    <scope>NUCLEOTIDE SEQUENCE [LARGE SCALE GENOMIC DNA]</scope>
</reference>
<accession>A0A8S1B5C4</accession>
<evidence type="ECO:0000313" key="3">
    <source>
        <dbReference type="Proteomes" id="UP000494256"/>
    </source>
</evidence>
<feature type="region of interest" description="Disordered" evidence="1">
    <location>
        <begin position="96"/>
        <end position="141"/>
    </location>
</feature>
<name>A0A8S1B5C4_ARCPL</name>
<feature type="compositionally biased region" description="Polar residues" evidence="1">
    <location>
        <begin position="116"/>
        <end position="131"/>
    </location>
</feature>
<dbReference type="Proteomes" id="UP000494256">
    <property type="component" value="Unassembled WGS sequence"/>
</dbReference>
<organism evidence="2 3">
    <name type="scientific">Arctia plantaginis</name>
    <name type="common">Wood tiger moth</name>
    <name type="synonym">Phalaena plantaginis</name>
    <dbReference type="NCBI Taxonomy" id="874455"/>
    <lineage>
        <taxon>Eukaryota</taxon>
        <taxon>Metazoa</taxon>
        <taxon>Ecdysozoa</taxon>
        <taxon>Arthropoda</taxon>
        <taxon>Hexapoda</taxon>
        <taxon>Insecta</taxon>
        <taxon>Pterygota</taxon>
        <taxon>Neoptera</taxon>
        <taxon>Endopterygota</taxon>
        <taxon>Lepidoptera</taxon>
        <taxon>Glossata</taxon>
        <taxon>Ditrysia</taxon>
        <taxon>Noctuoidea</taxon>
        <taxon>Erebidae</taxon>
        <taxon>Arctiinae</taxon>
        <taxon>Arctia</taxon>
    </lineage>
</organism>
<proteinExistence type="predicted"/>
<evidence type="ECO:0000313" key="2">
    <source>
        <dbReference type="EMBL" id="CAB3254128.1"/>
    </source>
</evidence>
<dbReference type="OrthoDB" id="65569at2759"/>
<dbReference type="EMBL" id="CADEBD010000399">
    <property type="protein sequence ID" value="CAB3254128.1"/>
    <property type="molecule type" value="Genomic_DNA"/>
</dbReference>
<evidence type="ECO:0000256" key="1">
    <source>
        <dbReference type="SAM" id="MobiDB-lite"/>
    </source>
</evidence>
<comment type="caution">
    <text evidence="2">The sequence shown here is derived from an EMBL/GenBank/DDBJ whole genome shotgun (WGS) entry which is preliminary data.</text>
</comment>
<sequence>MQLDLMDYIEETHRIGRYSNKNRPLAIELISKRMAKHIKDNNHYFQGTISEFHDENAQKERLQMRDEMLNARRKGMHAVIRNNQLIIEGKRINITNEASKSQPENGKPNYIEPHGSNYTYHEQQHNNSENESYTRKQRYTH</sequence>
<dbReference type="AlphaFoldDB" id="A0A8S1B5C4"/>